<name>A0A8K0CLR8_IGNLU</name>
<proteinExistence type="predicted"/>
<gene>
    <name evidence="2" type="ORF">ILUMI_19415</name>
</gene>
<dbReference type="Proteomes" id="UP000801492">
    <property type="component" value="Unassembled WGS sequence"/>
</dbReference>
<accession>A0A8K0CLR8</accession>
<dbReference type="SUPFAM" id="SSF47565">
    <property type="entry name" value="Insect pheromone/odorant-binding proteins"/>
    <property type="match status" value="1"/>
</dbReference>
<dbReference type="GO" id="GO:0005549">
    <property type="term" value="F:odorant binding"/>
    <property type="evidence" value="ECO:0007669"/>
    <property type="project" value="InterPro"/>
</dbReference>
<keyword evidence="3" id="KW-1185">Reference proteome</keyword>
<feature type="signal peptide" evidence="1">
    <location>
        <begin position="1"/>
        <end position="21"/>
    </location>
</feature>
<dbReference type="AlphaFoldDB" id="A0A8K0CLR8"/>
<dbReference type="Gene3D" id="1.10.238.20">
    <property type="entry name" value="Pheromone/general odorant binding protein domain"/>
    <property type="match status" value="1"/>
</dbReference>
<reference evidence="2" key="1">
    <citation type="submission" date="2019-08" db="EMBL/GenBank/DDBJ databases">
        <title>The genome of the North American firefly Photinus pyralis.</title>
        <authorList>
            <consortium name="Photinus pyralis genome working group"/>
            <person name="Fallon T.R."/>
            <person name="Sander Lower S.E."/>
            <person name="Weng J.-K."/>
        </authorList>
    </citation>
    <scope>NUCLEOTIDE SEQUENCE</scope>
    <source>
        <strain evidence="2">TRF0915ILg1</strain>
        <tissue evidence="2">Whole body</tissue>
    </source>
</reference>
<feature type="chain" id="PRO_5035438445" evidence="1">
    <location>
        <begin position="22"/>
        <end position="170"/>
    </location>
</feature>
<evidence type="ECO:0000256" key="1">
    <source>
        <dbReference type="SAM" id="SignalP"/>
    </source>
</evidence>
<evidence type="ECO:0000313" key="2">
    <source>
        <dbReference type="EMBL" id="KAF2886758.1"/>
    </source>
</evidence>
<dbReference type="EMBL" id="VTPC01086523">
    <property type="protein sequence ID" value="KAF2886758.1"/>
    <property type="molecule type" value="Genomic_DNA"/>
</dbReference>
<dbReference type="OrthoDB" id="8194670at2759"/>
<dbReference type="InterPro" id="IPR006170">
    <property type="entry name" value="PBP/GOBP"/>
</dbReference>
<organism evidence="2 3">
    <name type="scientific">Ignelater luminosus</name>
    <name type="common">Cucubano</name>
    <name type="synonym">Pyrophorus luminosus</name>
    <dbReference type="NCBI Taxonomy" id="2038154"/>
    <lineage>
        <taxon>Eukaryota</taxon>
        <taxon>Metazoa</taxon>
        <taxon>Ecdysozoa</taxon>
        <taxon>Arthropoda</taxon>
        <taxon>Hexapoda</taxon>
        <taxon>Insecta</taxon>
        <taxon>Pterygota</taxon>
        <taxon>Neoptera</taxon>
        <taxon>Endopterygota</taxon>
        <taxon>Coleoptera</taxon>
        <taxon>Polyphaga</taxon>
        <taxon>Elateriformia</taxon>
        <taxon>Elateroidea</taxon>
        <taxon>Elateridae</taxon>
        <taxon>Agrypninae</taxon>
        <taxon>Pyrophorini</taxon>
        <taxon>Ignelater</taxon>
    </lineage>
</organism>
<keyword evidence="1" id="KW-0732">Signal</keyword>
<dbReference type="CDD" id="cd23992">
    <property type="entry name" value="PBP_GOBP"/>
    <property type="match status" value="1"/>
</dbReference>
<evidence type="ECO:0000313" key="3">
    <source>
        <dbReference type="Proteomes" id="UP000801492"/>
    </source>
</evidence>
<sequence>MKSFLVWCIFIFTLIINTARSNKQIWGVGEEDCVKELNLNKETIITFDKQKDDSETSEDFNNFLACSWKKKGIEKKDGDINWDKIYEILFDEFQTEFKEQSRITTLLGGELVEDAVRKCHVKFDQKKSSTEKYNTAELRKCVGLKLEETLNDFDSVKLYSHKLFYKIFTY</sequence>
<dbReference type="InterPro" id="IPR036728">
    <property type="entry name" value="PBP_GOBP_sf"/>
</dbReference>
<dbReference type="Pfam" id="PF01395">
    <property type="entry name" value="PBP_GOBP"/>
    <property type="match status" value="1"/>
</dbReference>
<protein>
    <submittedName>
        <fullName evidence="2">Uncharacterized protein</fullName>
    </submittedName>
</protein>
<comment type="caution">
    <text evidence="2">The sequence shown here is derived from an EMBL/GenBank/DDBJ whole genome shotgun (WGS) entry which is preliminary data.</text>
</comment>